<name>A0AAW0FWV5_9APHY</name>
<evidence type="ECO:0000313" key="1">
    <source>
        <dbReference type="EMBL" id="KAK7685680.1"/>
    </source>
</evidence>
<comment type="caution">
    <text evidence="1">The sequence shown here is derived from an EMBL/GenBank/DDBJ whole genome shotgun (WGS) entry which is preliminary data.</text>
</comment>
<organism evidence="1 2">
    <name type="scientific">Cerrena zonata</name>
    <dbReference type="NCBI Taxonomy" id="2478898"/>
    <lineage>
        <taxon>Eukaryota</taxon>
        <taxon>Fungi</taxon>
        <taxon>Dikarya</taxon>
        <taxon>Basidiomycota</taxon>
        <taxon>Agaricomycotina</taxon>
        <taxon>Agaricomycetes</taxon>
        <taxon>Polyporales</taxon>
        <taxon>Cerrenaceae</taxon>
        <taxon>Cerrena</taxon>
    </lineage>
</organism>
<dbReference type="AlphaFoldDB" id="A0AAW0FWV5"/>
<accession>A0AAW0FWV5</accession>
<evidence type="ECO:0000313" key="2">
    <source>
        <dbReference type="Proteomes" id="UP001385951"/>
    </source>
</evidence>
<keyword evidence="2" id="KW-1185">Reference proteome</keyword>
<proteinExistence type="predicted"/>
<dbReference type="Proteomes" id="UP001385951">
    <property type="component" value="Unassembled WGS sequence"/>
</dbReference>
<protein>
    <submittedName>
        <fullName evidence="1">Uncharacterized protein</fullName>
    </submittedName>
</protein>
<gene>
    <name evidence="1" type="ORF">QCA50_011024</name>
</gene>
<sequence length="104" mass="11429">MTAIGVDSTTLGAQRLVNSLEVHLLSAQSENPETAWRLSMCRVYVVFISSQHGNYSDVGIIPMLGEQWHLRGPSMISHNGEHACLTYPFPEGLMKCARGAVMPE</sequence>
<dbReference type="EMBL" id="JASBNA010000019">
    <property type="protein sequence ID" value="KAK7685680.1"/>
    <property type="molecule type" value="Genomic_DNA"/>
</dbReference>
<reference evidence="1 2" key="1">
    <citation type="submission" date="2022-09" db="EMBL/GenBank/DDBJ databases">
        <authorList>
            <person name="Palmer J.M."/>
        </authorList>
    </citation>
    <scope>NUCLEOTIDE SEQUENCE [LARGE SCALE GENOMIC DNA]</scope>
    <source>
        <strain evidence="1 2">DSM 7382</strain>
    </source>
</reference>